<accession>A0A7C5UVD5</accession>
<name>A0A7C5UVD5_9CREN</name>
<proteinExistence type="predicted"/>
<reference evidence="1" key="1">
    <citation type="journal article" date="2020" name="mSystems">
        <title>Genome- and Community-Level Interaction Insights into Carbon Utilization and Element Cycling Functions of Hydrothermarchaeota in Hydrothermal Sediment.</title>
        <authorList>
            <person name="Zhou Z."/>
            <person name="Liu Y."/>
            <person name="Xu W."/>
            <person name="Pan J."/>
            <person name="Luo Z.H."/>
            <person name="Li M."/>
        </authorList>
    </citation>
    <scope>NUCLEOTIDE SEQUENCE [LARGE SCALE GENOMIC DNA]</scope>
    <source>
        <strain evidence="1">SpSt-1</strain>
    </source>
</reference>
<dbReference type="AlphaFoldDB" id="A0A7C5UVD5"/>
<dbReference type="GO" id="GO:0006400">
    <property type="term" value="P:tRNA modification"/>
    <property type="evidence" value="ECO:0007669"/>
    <property type="project" value="InterPro"/>
</dbReference>
<gene>
    <name evidence="1" type="ORF">ENL47_00590</name>
</gene>
<evidence type="ECO:0008006" key="2">
    <source>
        <dbReference type="Google" id="ProtNLM"/>
    </source>
</evidence>
<protein>
    <recommendedName>
        <fullName evidence="2">tRNA-ribosyltransferase</fullName>
    </recommendedName>
</protein>
<dbReference type="InterPro" id="IPR036511">
    <property type="entry name" value="TGT-like_sf"/>
</dbReference>
<sequence length="351" mass="40450">MRLQKSKIVEVNLNRIDGEWNITSQNPLIVYGIPDTMIRLWEYMPDIDIMINSLRWRWPKPKVLRVWVDSGGYQIMIKGLKIDLRDLIIKYRALDADIYISLDIPPKQLCSIEKQQLMENIKNFETLYTKLEDKKIVPVVHCYDCSSMLEVIDIYKRYNIDIIAFGGVVPPTLAKNGKGCRIAPILALAIVSKAFKKKIHTLGVGGTSTMYNVLKILDVYSLDSSSWRTKAAYGKVIIPGYGERYVGNGKASFGRKDLSNDDREALFKALATTKFPYMENIDEMLSTFRGRAIINAWIVRHFINTISEYNGFAWLIEYTKNIKNRNISELCEHHDRLIFKLKLLSTKNLNL</sequence>
<dbReference type="Gene3D" id="3.20.20.105">
    <property type="entry name" value="Queuine tRNA-ribosyltransferase-like"/>
    <property type="match status" value="1"/>
</dbReference>
<organism evidence="1">
    <name type="scientific">Ignisphaera aggregans</name>
    <dbReference type="NCBI Taxonomy" id="334771"/>
    <lineage>
        <taxon>Archaea</taxon>
        <taxon>Thermoproteota</taxon>
        <taxon>Thermoprotei</taxon>
        <taxon>Desulfurococcales</taxon>
        <taxon>Desulfurococcaceae</taxon>
        <taxon>Ignisphaera</taxon>
    </lineage>
</organism>
<dbReference type="EMBL" id="DRUB01000013">
    <property type="protein sequence ID" value="HHR95347.1"/>
    <property type="molecule type" value="Genomic_DNA"/>
</dbReference>
<evidence type="ECO:0000313" key="1">
    <source>
        <dbReference type="EMBL" id="HHR95347.1"/>
    </source>
</evidence>
<comment type="caution">
    <text evidence="1">The sequence shown here is derived from an EMBL/GenBank/DDBJ whole genome shotgun (WGS) entry which is preliminary data.</text>
</comment>
<dbReference type="SUPFAM" id="SSF51713">
    <property type="entry name" value="tRNA-guanine transglycosylase"/>
    <property type="match status" value="1"/>
</dbReference>